<feature type="transmembrane region" description="Helical" evidence="1">
    <location>
        <begin position="79"/>
        <end position="98"/>
    </location>
</feature>
<gene>
    <name evidence="2" type="ORF">ORPV_1009</name>
</gene>
<accession>A0A2I2L5V2</accession>
<organism evidence="2">
    <name type="scientific">Orpheovirus IHUMI-LCC2</name>
    <dbReference type="NCBI Taxonomy" id="2023057"/>
    <lineage>
        <taxon>Viruses</taxon>
        <taxon>Varidnaviria</taxon>
        <taxon>Bamfordvirae</taxon>
        <taxon>Nucleocytoviricota</taxon>
        <taxon>Megaviricetes</taxon>
        <taxon>Pimascovirales</taxon>
        <taxon>Ocovirineae</taxon>
        <taxon>Orpheoviridae</taxon>
        <taxon>Alphaorpheovirus</taxon>
        <taxon>Alphaorpheovirus massiliense</taxon>
    </lineage>
</organism>
<feature type="transmembrane region" description="Helical" evidence="1">
    <location>
        <begin position="147"/>
        <end position="168"/>
    </location>
</feature>
<evidence type="ECO:0000313" key="2">
    <source>
        <dbReference type="EMBL" id="SNW62913.1"/>
    </source>
</evidence>
<evidence type="ECO:0000256" key="1">
    <source>
        <dbReference type="SAM" id="Phobius"/>
    </source>
</evidence>
<feature type="transmembrane region" description="Helical" evidence="1">
    <location>
        <begin position="46"/>
        <end position="67"/>
    </location>
</feature>
<dbReference type="Proteomes" id="UP000236316">
    <property type="component" value="Segment"/>
</dbReference>
<dbReference type="RefSeq" id="YP_009449215.1">
    <property type="nucleotide sequence ID" value="NC_036594.1"/>
</dbReference>
<protein>
    <submittedName>
        <fullName evidence="2">Transmembrane domain-containing protein</fullName>
    </submittedName>
</protein>
<sequence length="170" mass="19485">MNDKACQSVVKYKISDETKGLISLIYFLAAGIWVLLALWLVRIESISSYIILLGPPAIFFFSITQLDSLQYIEDEESKTLAFVQVGITVTAIIVNTLFNYTIKSDALRHNFVNAIILSIIFIIFSTLQVQSSPQYLIYIRTIKRIMYIFSVFLLIYALIIAWHGFYLVHT</sequence>
<keyword evidence="1" id="KW-0472">Membrane</keyword>
<name>A0A2I2L5V2_9VIRU</name>
<evidence type="ECO:0000313" key="3">
    <source>
        <dbReference type="Proteomes" id="UP000236316"/>
    </source>
</evidence>
<keyword evidence="1 2" id="KW-0812">Transmembrane</keyword>
<feature type="transmembrane region" description="Helical" evidence="1">
    <location>
        <begin position="21"/>
        <end position="40"/>
    </location>
</feature>
<dbReference type="GeneID" id="35381663"/>
<proteinExistence type="predicted"/>
<reference evidence="2" key="1">
    <citation type="submission" date="2017-08" db="EMBL/GenBank/DDBJ databases">
        <authorList>
            <consortium name="Urmite Genomes"/>
        </authorList>
    </citation>
    <scope>NUCLEOTIDE SEQUENCE [LARGE SCALE GENOMIC DNA]</scope>
    <source>
        <strain evidence="2">IHUMI-LCC2</strain>
    </source>
</reference>
<keyword evidence="3" id="KW-1185">Reference proteome</keyword>
<dbReference type="EMBL" id="LT906555">
    <property type="protein sequence ID" value="SNW62913.1"/>
    <property type="molecule type" value="Genomic_DNA"/>
</dbReference>
<dbReference type="KEGG" id="vg:35381663"/>
<keyword evidence="1" id="KW-1133">Transmembrane helix</keyword>
<feature type="transmembrane region" description="Helical" evidence="1">
    <location>
        <begin position="110"/>
        <end position="127"/>
    </location>
</feature>